<dbReference type="OrthoDB" id="9802795at2"/>
<dbReference type="InterPro" id="IPR025824">
    <property type="entry name" value="OB-fold_nuc-bd_dom"/>
</dbReference>
<evidence type="ECO:0000313" key="9">
    <source>
        <dbReference type="EMBL" id="KPL71365.1"/>
    </source>
</evidence>
<gene>
    <name evidence="5" type="primary">xseA</name>
    <name evidence="9" type="ORF">ADN00_16795</name>
</gene>
<organism evidence="9 10">
    <name type="scientific">Ornatilinea apprima</name>
    <dbReference type="NCBI Taxonomy" id="1134406"/>
    <lineage>
        <taxon>Bacteria</taxon>
        <taxon>Bacillati</taxon>
        <taxon>Chloroflexota</taxon>
        <taxon>Anaerolineae</taxon>
        <taxon>Anaerolineales</taxon>
        <taxon>Anaerolineaceae</taxon>
        <taxon>Ornatilinea</taxon>
    </lineage>
</organism>
<evidence type="ECO:0000259" key="7">
    <source>
        <dbReference type="Pfam" id="PF02601"/>
    </source>
</evidence>
<evidence type="ECO:0000256" key="2">
    <source>
        <dbReference type="ARBA" id="ARBA00022722"/>
    </source>
</evidence>
<dbReference type="NCBIfam" id="TIGR00237">
    <property type="entry name" value="xseA"/>
    <property type="match status" value="1"/>
</dbReference>
<evidence type="ECO:0000256" key="6">
    <source>
        <dbReference type="RuleBase" id="RU004355"/>
    </source>
</evidence>
<evidence type="ECO:0000313" key="10">
    <source>
        <dbReference type="Proteomes" id="UP000050417"/>
    </source>
</evidence>
<dbReference type="PANTHER" id="PTHR30008:SF0">
    <property type="entry name" value="EXODEOXYRIBONUCLEASE 7 LARGE SUBUNIT"/>
    <property type="match status" value="1"/>
</dbReference>
<dbReference type="PANTHER" id="PTHR30008">
    <property type="entry name" value="EXODEOXYRIBONUCLEASE 7 LARGE SUBUNIT"/>
    <property type="match status" value="1"/>
</dbReference>
<proteinExistence type="inferred from homology"/>
<protein>
    <recommendedName>
        <fullName evidence="5">Exodeoxyribonuclease 7 large subunit</fullName>
        <ecNumber evidence="5">3.1.11.6</ecNumber>
    </recommendedName>
    <alternativeName>
        <fullName evidence="5">Exodeoxyribonuclease VII large subunit</fullName>
        <shortName evidence="5">Exonuclease VII large subunit</shortName>
    </alternativeName>
</protein>
<dbReference type="InterPro" id="IPR020579">
    <property type="entry name" value="Exonuc_VII_lsu_C"/>
</dbReference>
<dbReference type="GO" id="GO:0006308">
    <property type="term" value="P:DNA catabolic process"/>
    <property type="evidence" value="ECO:0007669"/>
    <property type="project" value="UniProtKB-UniRule"/>
</dbReference>
<dbReference type="EMBL" id="LGCL01000041">
    <property type="protein sequence ID" value="KPL71365.1"/>
    <property type="molecule type" value="Genomic_DNA"/>
</dbReference>
<feature type="domain" description="Exonuclease VII large subunit C-terminal" evidence="7">
    <location>
        <begin position="131"/>
        <end position="353"/>
    </location>
</feature>
<reference evidence="9 10" key="1">
    <citation type="submission" date="2015-07" db="EMBL/GenBank/DDBJ databases">
        <title>Genome sequence of Ornatilinea apprima DSM 23815.</title>
        <authorList>
            <person name="Hemp J."/>
            <person name="Ward L.M."/>
            <person name="Pace L.A."/>
            <person name="Fischer W.W."/>
        </authorList>
    </citation>
    <scope>NUCLEOTIDE SEQUENCE [LARGE SCALE GENOMIC DNA]</scope>
    <source>
        <strain evidence="9 10">P3M-1</strain>
    </source>
</reference>
<keyword evidence="1 5" id="KW-0963">Cytoplasm</keyword>
<accession>A0A0P6WR49</accession>
<dbReference type="AlphaFoldDB" id="A0A0P6WR49"/>
<dbReference type="CDD" id="cd04489">
    <property type="entry name" value="ExoVII_LU_OBF"/>
    <property type="match status" value="1"/>
</dbReference>
<dbReference type="GO" id="GO:0009318">
    <property type="term" value="C:exodeoxyribonuclease VII complex"/>
    <property type="evidence" value="ECO:0007669"/>
    <property type="project" value="UniProtKB-UniRule"/>
</dbReference>
<dbReference type="EC" id="3.1.11.6" evidence="5"/>
<dbReference type="GO" id="GO:0008855">
    <property type="term" value="F:exodeoxyribonuclease VII activity"/>
    <property type="evidence" value="ECO:0007669"/>
    <property type="project" value="UniProtKB-UniRule"/>
</dbReference>
<comment type="catalytic activity">
    <reaction evidence="5 6">
        <text>Exonucleolytic cleavage in either 5'- to 3'- or 3'- to 5'-direction to yield nucleoside 5'-phosphates.</text>
        <dbReference type="EC" id="3.1.11.6"/>
    </reaction>
</comment>
<evidence type="ECO:0000259" key="8">
    <source>
        <dbReference type="Pfam" id="PF13742"/>
    </source>
</evidence>
<dbReference type="GO" id="GO:0003676">
    <property type="term" value="F:nucleic acid binding"/>
    <property type="evidence" value="ECO:0007669"/>
    <property type="project" value="InterPro"/>
</dbReference>
<comment type="subunit">
    <text evidence="5">Heterooligomer composed of large and small subunits.</text>
</comment>
<keyword evidence="10" id="KW-1185">Reference proteome</keyword>
<feature type="domain" description="OB-fold nucleic acid binding" evidence="8">
    <location>
        <begin position="13"/>
        <end position="107"/>
    </location>
</feature>
<dbReference type="Proteomes" id="UP000050417">
    <property type="component" value="Unassembled WGS sequence"/>
</dbReference>
<keyword evidence="2 5" id="KW-0540">Nuclease</keyword>
<comment type="function">
    <text evidence="5">Bidirectionally degrades single-stranded DNA into large acid-insoluble oligonucleotides, which are then degraded further into small acid-soluble oligonucleotides.</text>
</comment>
<evidence type="ECO:0000256" key="5">
    <source>
        <dbReference type="HAMAP-Rule" id="MF_00378"/>
    </source>
</evidence>
<dbReference type="InterPro" id="IPR003753">
    <property type="entry name" value="Exonuc_VII_L"/>
</dbReference>
<comment type="similarity">
    <text evidence="5 6">Belongs to the XseA family.</text>
</comment>
<comment type="caution">
    <text evidence="9">The sequence shown here is derived from an EMBL/GenBank/DDBJ whole genome shotgun (WGS) entry which is preliminary data.</text>
</comment>
<dbReference type="Pfam" id="PF02601">
    <property type="entry name" value="Exonuc_VII_L"/>
    <property type="match status" value="1"/>
</dbReference>
<dbReference type="STRING" id="1134406.ADN00_16795"/>
<evidence type="ECO:0000256" key="3">
    <source>
        <dbReference type="ARBA" id="ARBA00022801"/>
    </source>
</evidence>
<dbReference type="PATRIC" id="fig|1134406.4.peg.419"/>
<evidence type="ECO:0000256" key="4">
    <source>
        <dbReference type="ARBA" id="ARBA00022839"/>
    </source>
</evidence>
<keyword evidence="4 5" id="KW-0269">Exonuclease</keyword>
<sequence length="413" mass="45545">MEPLPFFKTPLTLTVEEITRYIRQMMESDEVLRDVRVLGEVSNLSMPKSGHIYFTLKDHAAQLRCVIWRSQAVRIRFALQDGMAVEAHGAISVYERDGQYQLYVFTLQPVGEGLLYQEFLRLKAMLEAEGLFDEARKRPLPAFPQKIGIISSPTGAALQDMLNTLRTRYPIAEVILAPSAVQGAEAPAELVRALRCLNGLPDLDVILLARGGGSLEDLWAFNDELVVRAVASSRVPVISGVGHETDFTLVDFAADFRAPTPTGAAVAATPDRKDLLLNLLDARMDLLGAYTTRVSTARERLSNLQQRLLRASPVRRIQDSHQALDQLSARALRAAGQRIKWEHSRLTATSERLSALNPANVLQRGYAILNLPDGSLLKSVAQAPAGQDFQVQLSDGRFSARAVESPLSTPQKD</sequence>
<evidence type="ECO:0000256" key="1">
    <source>
        <dbReference type="ARBA" id="ARBA00022490"/>
    </source>
</evidence>
<dbReference type="HAMAP" id="MF_00378">
    <property type="entry name" value="Exonuc_7_L"/>
    <property type="match status" value="1"/>
</dbReference>
<name>A0A0P6WR49_9CHLR</name>
<dbReference type="Pfam" id="PF13742">
    <property type="entry name" value="tRNA_anti_2"/>
    <property type="match status" value="1"/>
</dbReference>
<dbReference type="RefSeq" id="WP_075064208.1">
    <property type="nucleotide sequence ID" value="NZ_LGCL01000041.1"/>
</dbReference>
<comment type="subcellular location">
    <subcellularLocation>
        <location evidence="5 6">Cytoplasm</location>
    </subcellularLocation>
</comment>
<keyword evidence="3 5" id="KW-0378">Hydrolase</keyword>
<dbReference type="GO" id="GO:0005737">
    <property type="term" value="C:cytoplasm"/>
    <property type="evidence" value="ECO:0007669"/>
    <property type="project" value="UniProtKB-SubCell"/>
</dbReference>